<evidence type="ECO:0000256" key="1">
    <source>
        <dbReference type="SAM" id="MobiDB-lite"/>
    </source>
</evidence>
<dbReference type="VEuPathDB" id="TrichDB:TRFO_10980"/>
<dbReference type="AlphaFoldDB" id="A0A1J4J5V0"/>
<feature type="region of interest" description="Disordered" evidence="1">
    <location>
        <begin position="25"/>
        <end position="44"/>
    </location>
</feature>
<evidence type="ECO:0000313" key="2">
    <source>
        <dbReference type="EMBL" id="OHS94608.1"/>
    </source>
</evidence>
<proteinExistence type="predicted"/>
<name>A0A1J4J5V0_9EUKA</name>
<dbReference type="EMBL" id="MLAK01001304">
    <property type="protein sequence ID" value="OHS94608.1"/>
    <property type="molecule type" value="Genomic_DNA"/>
</dbReference>
<feature type="compositionally biased region" description="Low complexity" evidence="1">
    <location>
        <begin position="26"/>
        <end position="35"/>
    </location>
</feature>
<sequence length="733" mass="83555">MTPRYSHDFTEKLLFKIRVLMKRSNSKSASKSSQSNKRRRSSSENINFPEICPYTGFSPLEIECPATEFELNCPPRFVPKRVSNPPTETDQYLLPRPSKIKEEYARKEENEKQKYKLYKFSSKIPPSSQNILPDFKIIQPISAKALVSTDGIRHIVQYRQPKIIDLLSPQINYNSSNKFKKTNDQVNQIRDDITLPPTYVSLKFTEKPLNVEKYIKQMFKSVMAPSQFVEEGEIGLLKPPLFYSKGPKPPIPKLPQNSNISLINYEIADFEKRVSTTPISYSNFTANLSNSEKQSKAKFITKVEQLALTEGEFVLVECIDPRPIIRPLIGMCAQLNVIIDCFDNLNVINSDKSNNSARKSARRSDKKSGNHSHHASNTSVSLLDDNPYDKRIPVTQITSTSIQPFIAQIPPNTFVLEMSSSVATSALAPHKSKITDFLVSFPNYNNYQYSPTFHPLPENVYLSTAPESTVTIPNPKGRNIDSQLSKFSKKPLPSAEELCKARSIIEGVLDLSAKNIERTTIPPISRIQLERLSSLPPEMRALVGQYMRNLKSTPWMRSQMVTRARLGISKGVNEVIQSGEADKKKFKSKNQLRSELATSFQNNLIYIQAEETGNDSNFNDQDLMMDLTFVGTEEEDWNEILDDLEMDDVKKIERNPALTKTKIDWRALGLGELPKRKVMKIIDYKLVDGQVMADVKWVRDKNIIKLHEARKRKVPSRSRSRQKMKRTASDEFS</sequence>
<gene>
    <name evidence="2" type="ORF">TRFO_10980</name>
</gene>
<keyword evidence="3" id="KW-1185">Reference proteome</keyword>
<reference evidence="2" key="1">
    <citation type="submission" date="2016-10" db="EMBL/GenBank/DDBJ databases">
        <authorList>
            <person name="Benchimol M."/>
            <person name="Almeida L.G."/>
            <person name="Vasconcelos A.T."/>
            <person name="Perreira-Neves A."/>
            <person name="Rosa I.A."/>
            <person name="Tasca T."/>
            <person name="Bogo M.R."/>
            <person name="de Souza W."/>
        </authorList>
    </citation>
    <scope>NUCLEOTIDE SEQUENCE [LARGE SCALE GENOMIC DNA]</scope>
    <source>
        <strain evidence="2">K</strain>
    </source>
</reference>
<evidence type="ECO:0000313" key="3">
    <source>
        <dbReference type="Proteomes" id="UP000179807"/>
    </source>
</evidence>
<protein>
    <submittedName>
        <fullName evidence="2">Uncharacterized protein</fullName>
    </submittedName>
</protein>
<dbReference type="GeneID" id="94830472"/>
<dbReference type="RefSeq" id="XP_068347745.1">
    <property type="nucleotide sequence ID" value="XM_068495768.1"/>
</dbReference>
<feature type="compositionally biased region" description="Basic residues" evidence="1">
    <location>
        <begin position="709"/>
        <end position="726"/>
    </location>
</feature>
<feature type="region of interest" description="Disordered" evidence="1">
    <location>
        <begin position="709"/>
        <end position="733"/>
    </location>
</feature>
<accession>A0A1J4J5V0</accession>
<comment type="caution">
    <text evidence="2">The sequence shown here is derived from an EMBL/GenBank/DDBJ whole genome shotgun (WGS) entry which is preliminary data.</text>
</comment>
<feature type="region of interest" description="Disordered" evidence="1">
    <location>
        <begin position="353"/>
        <end position="384"/>
    </location>
</feature>
<dbReference type="Proteomes" id="UP000179807">
    <property type="component" value="Unassembled WGS sequence"/>
</dbReference>
<organism evidence="2 3">
    <name type="scientific">Tritrichomonas foetus</name>
    <dbReference type="NCBI Taxonomy" id="1144522"/>
    <lineage>
        <taxon>Eukaryota</taxon>
        <taxon>Metamonada</taxon>
        <taxon>Parabasalia</taxon>
        <taxon>Tritrichomonadida</taxon>
        <taxon>Tritrichomonadidae</taxon>
        <taxon>Tritrichomonas</taxon>
    </lineage>
</organism>